<keyword evidence="5" id="KW-0418">Kinase</keyword>
<keyword evidence="4 9" id="KW-0808">Transferase</keyword>
<dbReference type="InterPro" id="IPR003661">
    <property type="entry name" value="HisK_dim/P_dom"/>
</dbReference>
<dbReference type="Gene3D" id="3.30.565.10">
    <property type="entry name" value="Histidine kinase-like ATPase, C-terminal domain"/>
    <property type="match status" value="1"/>
</dbReference>
<protein>
    <recommendedName>
        <fullName evidence="2">histidine kinase</fullName>
        <ecNumber evidence="2">2.7.13.3</ecNumber>
    </recommendedName>
</protein>
<dbReference type="InterPro" id="IPR005467">
    <property type="entry name" value="His_kinase_dom"/>
</dbReference>
<evidence type="ECO:0000256" key="1">
    <source>
        <dbReference type="ARBA" id="ARBA00000085"/>
    </source>
</evidence>
<evidence type="ECO:0000313" key="9">
    <source>
        <dbReference type="EMBL" id="CBI02025.1"/>
    </source>
</evidence>
<keyword evidence="6" id="KW-0175">Coiled coil</keyword>
<dbReference type="PROSITE" id="PS50109">
    <property type="entry name" value="HIS_KIN"/>
    <property type="match status" value="1"/>
</dbReference>
<dbReference type="EMBL" id="CABO01000028">
    <property type="protein sequence ID" value="CBI02025.1"/>
    <property type="molecule type" value="Genomic_DNA"/>
</dbReference>
<evidence type="ECO:0000259" key="8">
    <source>
        <dbReference type="PROSITE" id="PS50110"/>
    </source>
</evidence>
<keyword evidence="3" id="KW-0597">Phosphoprotein</keyword>
<dbReference type="FunFam" id="3.30.565.10:FF:000006">
    <property type="entry name" value="Sensor histidine kinase WalK"/>
    <property type="match status" value="1"/>
</dbReference>
<gene>
    <name evidence="9" type="ORF">CARN4_2220</name>
</gene>
<name>E6Q466_9ZZZZ</name>
<evidence type="ECO:0000256" key="3">
    <source>
        <dbReference type="ARBA" id="ARBA00022553"/>
    </source>
</evidence>
<dbReference type="PANTHER" id="PTHR43547:SF2">
    <property type="entry name" value="HYBRID SIGNAL TRANSDUCTION HISTIDINE KINASE C"/>
    <property type="match status" value="1"/>
</dbReference>
<dbReference type="CDD" id="cd00082">
    <property type="entry name" value="HisKA"/>
    <property type="match status" value="1"/>
</dbReference>
<dbReference type="InterPro" id="IPR036890">
    <property type="entry name" value="HATPase_C_sf"/>
</dbReference>
<feature type="coiled-coil region" evidence="6">
    <location>
        <begin position="121"/>
        <end position="155"/>
    </location>
</feature>
<feature type="domain" description="Response regulatory" evidence="8">
    <location>
        <begin position="2"/>
        <end position="118"/>
    </location>
</feature>
<feature type="domain" description="Histidine kinase" evidence="7">
    <location>
        <begin position="155"/>
        <end position="367"/>
    </location>
</feature>
<dbReference type="CDD" id="cd00156">
    <property type="entry name" value="REC"/>
    <property type="match status" value="1"/>
</dbReference>
<evidence type="ECO:0000256" key="6">
    <source>
        <dbReference type="SAM" id="Coils"/>
    </source>
</evidence>
<dbReference type="InterPro" id="IPR003594">
    <property type="entry name" value="HATPase_dom"/>
</dbReference>
<dbReference type="GO" id="GO:0000155">
    <property type="term" value="F:phosphorelay sensor kinase activity"/>
    <property type="evidence" value="ECO:0007669"/>
    <property type="project" value="InterPro"/>
</dbReference>
<reference evidence="9" key="1">
    <citation type="submission" date="2009-10" db="EMBL/GenBank/DDBJ databases">
        <title>Diversity of trophic interactions inside an arsenic-rich microbial ecosystem.</title>
        <authorList>
            <person name="Bertin P.N."/>
            <person name="Heinrich-Salmeron A."/>
            <person name="Pelletier E."/>
            <person name="Goulhen-Chollet F."/>
            <person name="Arsene-Ploetze F."/>
            <person name="Gallien S."/>
            <person name="Calteau A."/>
            <person name="Vallenet D."/>
            <person name="Casiot C."/>
            <person name="Chane-Woon-Ming B."/>
            <person name="Giloteaux L."/>
            <person name="Barakat M."/>
            <person name="Bonnefoy V."/>
            <person name="Bruneel O."/>
            <person name="Chandler M."/>
            <person name="Cleiss J."/>
            <person name="Duran R."/>
            <person name="Elbaz-Poulichet F."/>
            <person name="Fonknechten N."/>
            <person name="Lauga B."/>
            <person name="Mornico D."/>
            <person name="Ortet P."/>
            <person name="Schaeffer C."/>
            <person name="Siguier P."/>
            <person name="Alexander Thil Smith A."/>
            <person name="Van Dorsselaer A."/>
            <person name="Weissenbach J."/>
            <person name="Medigue C."/>
            <person name="Le Paslier D."/>
        </authorList>
    </citation>
    <scope>NUCLEOTIDE SEQUENCE</scope>
</reference>
<evidence type="ECO:0000259" key="7">
    <source>
        <dbReference type="PROSITE" id="PS50109"/>
    </source>
</evidence>
<dbReference type="Pfam" id="PF02518">
    <property type="entry name" value="HATPase_c"/>
    <property type="match status" value="1"/>
</dbReference>
<dbReference type="Gene3D" id="3.40.50.2300">
    <property type="match status" value="1"/>
</dbReference>
<dbReference type="PRINTS" id="PR00344">
    <property type="entry name" value="BCTRLSENSOR"/>
</dbReference>
<dbReference type="SMART" id="SM00387">
    <property type="entry name" value="HATPase_c"/>
    <property type="match status" value="1"/>
</dbReference>
<evidence type="ECO:0000256" key="2">
    <source>
        <dbReference type="ARBA" id="ARBA00012438"/>
    </source>
</evidence>
<dbReference type="InterPro" id="IPR001789">
    <property type="entry name" value="Sig_transdc_resp-reg_receiver"/>
</dbReference>
<accession>E6Q466</accession>
<dbReference type="Pfam" id="PF00072">
    <property type="entry name" value="Response_reg"/>
    <property type="match status" value="1"/>
</dbReference>
<dbReference type="CDD" id="cd00075">
    <property type="entry name" value="HATPase"/>
    <property type="match status" value="1"/>
</dbReference>
<sequence length="474" mass="51830">MNILLVEDSQTDAALVQRYLRDGNDPHVVRVVRRFADFAAAACENAWDIVLLDMTLPDGEGLELYRRAREIAPTLPVVILSARSDEELALAAVAAGAQDYLLKGHVDDVTLKRALRYAVERDRMQRRLENGLAELERQRANVIRLNAQKNELIATLAHDIRGPLTAIVGFGEMLADGGLEGEEATKAAETIVRNGQRLATLSDDVVALSRIELGELELDIEQFDLAALVAEEAEGRLGQRTIRYICDAEDTTIVGDKRRLRQSIDNLLGNAVKYSKDDTPIVVTLHGNANSLTLDVSDQGIGIPNDELARVFDRFARGSNARRAKIAGTGLGLFLVRTFIERHGGHISVRSSVGVGSTFTVVLPRNGAGLSVRGVVVLASDRNVREGAAYELRARGIRVRELAAADELAMLDPVSPPLATFVERRNFDGERLRARVPESMRGAPFIDIPPHFLGEELVEALRESTSAPSQVDSE</sequence>
<comment type="catalytic activity">
    <reaction evidence="1">
        <text>ATP + protein L-histidine = ADP + protein N-phospho-L-histidine.</text>
        <dbReference type="EC" id="2.7.13.3"/>
    </reaction>
</comment>
<dbReference type="EC" id="2.7.13.3" evidence="2"/>
<evidence type="ECO:0000256" key="5">
    <source>
        <dbReference type="ARBA" id="ARBA00022777"/>
    </source>
</evidence>
<proteinExistence type="predicted"/>
<dbReference type="SUPFAM" id="SSF52172">
    <property type="entry name" value="CheY-like"/>
    <property type="match status" value="1"/>
</dbReference>
<dbReference type="Gene3D" id="1.10.287.130">
    <property type="match status" value="1"/>
</dbReference>
<dbReference type="SUPFAM" id="SSF55874">
    <property type="entry name" value="ATPase domain of HSP90 chaperone/DNA topoisomerase II/histidine kinase"/>
    <property type="match status" value="1"/>
</dbReference>
<comment type="caution">
    <text evidence="9">The sequence shown here is derived from an EMBL/GenBank/DDBJ whole genome shotgun (WGS) entry which is preliminary data.</text>
</comment>
<dbReference type="InterPro" id="IPR011006">
    <property type="entry name" value="CheY-like_superfamily"/>
</dbReference>
<dbReference type="Pfam" id="PF00512">
    <property type="entry name" value="HisKA"/>
    <property type="match status" value="1"/>
</dbReference>
<dbReference type="SMART" id="SM00388">
    <property type="entry name" value="HisKA"/>
    <property type="match status" value="1"/>
</dbReference>
<dbReference type="InterPro" id="IPR004358">
    <property type="entry name" value="Sig_transdc_His_kin-like_C"/>
</dbReference>
<organism evidence="9">
    <name type="scientific">mine drainage metagenome</name>
    <dbReference type="NCBI Taxonomy" id="410659"/>
    <lineage>
        <taxon>unclassified sequences</taxon>
        <taxon>metagenomes</taxon>
        <taxon>ecological metagenomes</taxon>
    </lineage>
</organism>
<dbReference type="PROSITE" id="PS50110">
    <property type="entry name" value="RESPONSE_REGULATORY"/>
    <property type="match status" value="1"/>
</dbReference>
<dbReference type="SMART" id="SM00448">
    <property type="entry name" value="REC"/>
    <property type="match status" value="1"/>
</dbReference>
<dbReference type="AlphaFoldDB" id="E6Q466"/>
<evidence type="ECO:0000256" key="4">
    <source>
        <dbReference type="ARBA" id="ARBA00022679"/>
    </source>
</evidence>
<dbReference type="PANTHER" id="PTHR43547">
    <property type="entry name" value="TWO-COMPONENT HISTIDINE KINASE"/>
    <property type="match status" value="1"/>
</dbReference>